<gene>
    <name evidence="2" type="ORF">HPB51_027169</name>
</gene>
<accession>A0A9J6D0M3</accession>
<proteinExistence type="predicted"/>
<name>A0A9J6D0M3_RHIMP</name>
<comment type="caution">
    <text evidence="2">The sequence shown here is derived from an EMBL/GenBank/DDBJ whole genome shotgun (WGS) entry which is preliminary data.</text>
</comment>
<dbReference type="AlphaFoldDB" id="A0A9J6D0M3"/>
<sequence length="355" mass="39169">MPPLPCEETKVVVRPRGGLCISKPGASVVAEAILSATGLGPEDRNTDTMCPNHLQNIMVVSTSSQENVKRYVNVEAIMVDGQRHDVSAYVAAPHATCKRVIHGIPLSEDPGAIDRKIVNARNPLALGAKNIKNTGVILVLFDGRPTLQSARLADNLSSKKRITFVCVWDHVCKLCRRKAPHRIQGMPAPISDTPCRPAQARPEGPRPSGEVSIRQCRLLPRAQRLSSAGPARTIGSWRTIQITREIQNQRKLKESFHVQVAYQMAFEIRGPLHVHDAVSIQGWHQTTSQLQCLFRIRSLDLARERLTHRAPDQTPRSGQTIDIRACTGTPAVRGCLRLRRPEQGQSKPNLGRQGS</sequence>
<keyword evidence="3" id="KW-1185">Reference proteome</keyword>
<reference evidence="2" key="1">
    <citation type="journal article" date="2020" name="Cell">
        <title>Large-Scale Comparative Analyses of Tick Genomes Elucidate Their Genetic Diversity and Vector Capacities.</title>
        <authorList>
            <consortium name="Tick Genome and Microbiome Consortium (TIGMIC)"/>
            <person name="Jia N."/>
            <person name="Wang J."/>
            <person name="Shi W."/>
            <person name="Du L."/>
            <person name="Sun Y."/>
            <person name="Zhan W."/>
            <person name="Jiang J.F."/>
            <person name="Wang Q."/>
            <person name="Zhang B."/>
            <person name="Ji P."/>
            <person name="Bell-Sakyi L."/>
            <person name="Cui X.M."/>
            <person name="Yuan T.T."/>
            <person name="Jiang B.G."/>
            <person name="Yang W.F."/>
            <person name="Lam T.T."/>
            <person name="Chang Q.C."/>
            <person name="Ding S.J."/>
            <person name="Wang X.J."/>
            <person name="Zhu J.G."/>
            <person name="Ruan X.D."/>
            <person name="Zhao L."/>
            <person name="Wei J.T."/>
            <person name="Ye R.Z."/>
            <person name="Que T.C."/>
            <person name="Du C.H."/>
            <person name="Zhou Y.H."/>
            <person name="Cheng J.X."/>
            <person name="Dai P.F."/>
            <person name="Guo W.B."/>
            <person name="Han X.H."/>
            <person name="Huang E.J."/>
            <person name="Li L.F."/>
            <person name="Wei W."/>
            <person name="Gao Y.C."/>
            <person name="Liu J.Z."/>
            <person name="Shao H.Z."/>
            <person name="Wang X."/>
            <person name="Wang C.C."/>
            <person name="Yang T.C."/>
            <person name="Huo Q.B."/>
            <person name="Li W."/>
            <person name="Chen H.Y."/>
            <person name="Chen S.E."/>
            <person name="Zhou L.G."/>
            <person name="Ni X.B."/>
            <person name="Tian J.H."/>
            <person name="Sheng Y."/>
            <person name="Liu T."/>
            <person name="Pan Y.S."/>
            <person name="Xia L.Y."/>
            <person name="Li J."/>
            <person name="Zhao F."/>
            <person name="Cao W.C."/>
        </authorList>
    </citation>
    <scope>NUCLEOTIDE SEQUENCE</scope>
    <source>
        <strain evidence="2">Rmic-2018</strain>
    </source>
</reference>
<feature type="region of interest" description="Disordered" evidence="1">
    <location>
        <begin position="185"/>
        <end position="211"/>
    </location>
</feature>
<dbReference type="Proteomes" id="UP000821866">
    <property type="component" value="Unassembled WGS sequence"/>
</dbReference>
<organism evidence="2 3">
    <name type="scientific">Rhipicephalus microplus</name>
    <name type="common">Cattle tick</name>
    <name type="synonym">Boophilus microplus</name>
    <dbReference type="NCBI Taxonomy" id="6941"/>
    <lineage>
        <taxon>Eukaryota</taxon>
        <taxon>Metazoa</taxon>
        <taxon>Ecdysozoa</taxon>
        <taxon>Arthropoda</taxon>
        <taxon>Chelicerata</taxon>
        <taxon>Arachnida</taxon>
        <taxon>Acari</taxon>
        <taxon>Parasitiformes</taxon>
        <taxon>Ixodida</taxon>
        <taxon>Ixodoidea</taxon>
        <taxon>Ixodidae</taxon>
        <taxon>Rhipicephalinae</taxon>
        <taxon>Rhipicephalus</taxon>
        <taxon>Boophilus</taxon>
    </lineage>
</organism>
<evidence type="ECO:0000256" key="1">
    <source>
        <dbReference type="SAM" id="MobiDB-lite"/>
    </source>
</evidence>
<protein>
    <submittedName>
        <fullName evidence="2">Uncharacterized protein</fullName>
    </submittedName>
</protein>
<evidence type="ECO:0000313" key="3">
    <source>
        <dbReference type="Proteomes" id="UP000821866"/>
    </source>
</evidence>
<dbReference type="EMBL" id="JABSTU010003825">
    <property type="protein sequence ID" value="KAH7964591.1"/>
    <property type="molecule type" value="Genomic_DNA"/>
</dbReference>
<reference evidence="2" key="2">
    <citation type="submission" date="2021-09" db="EMBL/GenBank/DDBJ databases">
        <authorList>
            <person name="Jia N."/>
            <person name="Wang J."/>
            <person name="Shi W."/>
            <person name="Du L."/>
            <person name="Sun Y."/>
            <person name="Zhan W."/>
            <person name="Jiang J."/>
            <person name="Wang Q."/>
            <person name="Zhang B."/>
            <person name="Ji P."/>
            <person name="Sakyi L.B."/>
            <person name="Cui X."/>
            <person name="Yuan T."/>
            <person name="Jiang B."/>
            <person name="Yang W."/>
            <person name="Lam T.T.-Y."/>
            <person name="Chang Q."/>
            <person name="Ding S."/>
            <person name="Wang X."/>
            <person name="Zhu J."/>
            <person name="Ruan X."/>
            <person name="Zhao L."/>
            <person name="Wei J."/>
            <person name="Que T."/>
            <person name="Du C."/>
            <person name="Cheng J."/>
            <person name="Dai P."/>
            <person name="Han X."/>
            <person name="Huang E."/>
            <person name="Gao Y."/>
            <person name="Liu J."/>
            <person name="Shao H."/>
            <person name="Ye R."/>
            <person name="Li L."/>
            <person name="Wei W."/>
            <person name="Wang X."/>
            <person name="Wang C."/>
            <person name="Huo Q."/>
            <person name="Li W."/>
            <person name="Guo W."/>
            <person name="Chen H."/>
            <person name="Chen S."/>
            <person name="Zhou L."/>
            <person name="Zhou L."/>
            <person name="Ni X."/>
            <person name="Tian J."/>
            <person name="Zhou Y."/>
            <person name="Sheng Y."/>
            <person name="Liu T."/>
            <person name="Pan Y."/>
            <person name="Xia L."/>
            <person name="Li J."/>
            <person name="Zhao F."/>
            <person name="Cao W."/>
        </authorList>
    </citation>
    <scope>NUCLEOTIDE SEQUENCE</scope>
    <source>
        <strain evidence="2">Rmic-2018</strain>
        <tissue evidence="2">Larvae</tissue>
    </source>
</reference>
<evidence type="ECO:0000313" key="2">
    <source>
        <dbReference type="EMBL" id="KAH7964591.1"/>
    </source>
</evidence>